<organism evidence="1 2">
    <name type="scientific">Thalassotalea piscium</name>
    <dbReference type="NCBI Taxonomy" id="1230533"/>
    <lineage>
        <taxon>Bacteria</taxon>
        <taxon>Pseudomonadati</taxon>
        <taxon>Pseudomonadota</taxon>
        <taxon>Gammaproteobacteria</taxon>
        <taxon>Alteromonadales</taxon>
        <taxon>Colwelliaceae</taxon>
        <taxon>Thalassotalea</taxon>
    </lineage>
</organism>
<protein>
    <recommendedName>
        <fullName evidence="3">SRPBCC domain-containing protein</fullName>
    </recommendedName>
</protein>
<evidence type="ECO:0000313" key="1">
    <source>
        <dbReference type="EMBL" id="MBB6542212.1"/>
    </source>
</evidence>
<proteinExistence type="predicted"/>
<dbReference type="InterPro" id="IPR023393">
    <property type="entry name" value="START-like_dom_sf"/>
</dbReference>
<reference evidence="1 2" key="1">
    <citation type="submission" date="2020-08" db="EMBL/GenBank/DDBJ databases">
        <title>Genomic Encyclopedia of Type Strains, Phase IV (KMG-IV): sequencing the most valuable type-strain genomes for metagenomic binning, comparative biology and taxonomic classification.</title>
        <authorList>
            <person name="Goeker M."/>
        </authorList>
    </citation>
    <scope>NUCLEOTIDE SEQUENCE [LARGE SCALE GENOMIC DNA]</scope>
    <source>
        <strain evidence="1 2">DSM 26287</strain>
    </source>
</reference>
<dbReference type="AlphaFoldDB" id="A0A7X0NEY5"/>
<dbReference type="Proteomes" id="UP000537141">
    <property type="component" value="Unassembled WGS sequence"/>
</dbReference>
<name>A0A7X0NEY5_9GAMM</name>
<sequence length="99" mass="11437">MKLVLIEVKAEISVNTTDKEFLAFLNDTQQMTSWFDNTQQIKQSTSSKGDAIIMFQFKSVFISKRRQMVVKYKTIKLNADKTLITIIDQGEQLDPTLLF</sequence>
<dbReference type="EMBL" id="JACHHU010000003">
    <property type="protein sequence ID" value="MBB6542212.1"/>
    <property type="molecule type" value="Genomic_DNA"/>
</dbReference>
<comment type="caution">
    <text evidence="1">The sequence shown here is derived from an EMBL/GenBank/DDBJ whole genome shotgun (WGS) entry which is preliminary data.</text>
</comment>
<dbReference type="Gene3D" id="3.30.530.20">
    <property type="match status" value="1"/>
</dbReference>
<evidence type="ECO:0000313" key="2">
    <source>
        <dbReference type="Proteomes" id="UP000537141"/>
    </source>
</evidence>
<evidence type="ECO:0008006" key="3">
    <source>
        <dbReference type="Google" id="ProtNLM"/>
    </source>
</evidence>
<dbReference type="SUPFAM" id="SSF55961">
    <property type="entry name" value="Bet v1-like"/>
    <property type="match status" value="1"/>
</dbReference>
<dbReference type="RefSeq" id="WP_184422588.1">
    <property type="nucleotide sequence ID" value="NZ_AP027362.1"/>
</dbReference>
<keyword evidence="2" id="KW-1185">Reference proteome</keyword>
<accession>A0A7X0NEY5</accession>
<gene>
    <name evidence="1" type="ORF">HNQ55_000690</name>
</gene>